<proteinExistence type="predicted"/>
<dbReference type="PROSITE" id="PS51257">
    <property type="entry name" value="PROKAR_LIPOPROTEIN"/>
    <property type="match status" value="1"/>
</dbReference>
<evidence type="ECO:0000256" key="2">
    <source>
        <dbReference type="SAM" id="Phobius"/>
    </source>
</evidence>
<evidence type="ECO:0000256" key="3">
    <source>
        <dbReference type="SAM" id="SignalP"/>
    </source>
</evidence>
<dbReference type="InterPro" id="IPR003715">
    <property type="entry name" value="Poly_export_N"/>
</dbReference>
<dbReference type="PANTHER" id="PTHR33619:SF3">
    <property type="entry name" value="POLYSACCHARIDE EXPORT PROTEIN GFCE-RELATED"/>
    <property type="match status" value="1"/>
</dbReference>
<keyword evidence="1 3" id="KW-0732">Signal</keyword>
<gene>
    <name evidence="5" type="ORF">SAMN05443292_1311</name>
</gene>
<dbReference type="GO" id="GO:0015159">
    <property type="term" value="F:polysaccharide transmembrane transporter activity"/>
    <property type="evidence" value="ECO:0007669"/>
    <property type="project" value="InterPro"/>
</dbReference>
<protein>
    <submittedName>
        <fullName evidence="5">Polysaccharide export outer membrane protein</fullName>
    </submittedName>
</protein>
<keyword evidence="2" id="KW-0812">Transmembrane</keyword>
<reference evidence="5 6" key="1">
    <citation type="submission" date="2016-10" db="EMBL/GenBank/DDBJ databases">
        <authorList>
            <person name="de Groot N.N."/>
        </authorList>
    </citation>
    <scope>NUCLEOTIDE SEQUENCE [LARGE SCALE GENOMIC DNA]</scope>
    <source>
        <strain evidence="5 6">DSM 26000</strain>
    </source>
</reference>
<sequence>MNKIILVAVLSFLLVSCTTARVDSLNYLNNLESVATEKALENKNPSLQIGDELIIIVNARDQDVVKPFNKNYSSSAIIQESGASKNTIPSAQQNFVGPTYVVDSNNQIDFPLIGTVDTKGKTILDLKNELEKKISTYVKNPTVNIRITNFRITVLGEVSRPGDYTVASGKATVLNALGLAGDLTIYGNRDDVLILRTVDGVVTKKRIDVQDANFINSDFYELKQNDVILVSANKTKQKTAKLDPNTPIYISVAGILVTIIALIFR</sequence>
<keyword evidence="6" id="KW-1185">Reference proteome</keyword>
<evidence type="ECO:0000259" key="4">
    <source>
        <dbReference type="Pfam" id="PF02563"/>
    </source>
</evidence>
<dbReference type="Pfam" id="PF02563">
    <property type="entry name" value="Poly_export"/>
    <property type="match status" value="1"/>
</dbReference>
<evidence type="ECO:0000313" key="6">
    <source>
        <dbReference type="Proteomes" id="UP000198931"/>
    </source>
</evidence>
<dbReference type="OrthoDB" id="662756at2"/>
<dbReference type="Gene3D" id="3.10.560.10">
    <property type="entry name" value="Outer membrane lipoprotein wza domain like"/>
    <property type="match status" value="1"/>
</dbReference>
<dbReference type="PANTHER" id="PTHR33619">
    <property type="entry name" value="POLYSACCHARIDE EXPORT PROTEIN GFCE-RELATED"/>
    <property type="match status" value="1"/>
</dbReference>
<keyword evidence="2" id="KW-1133">Transmembrane helix</keyword>
<feature type="signal peptide" evidence="3">
    <location>
        <begin position="1"/>
        <end position="20"/>
    </location>
</feature>
<evidence type="ECO:0000313" key="5">
    <source>
        <dbReference type="EMBL" id="SFI09328.1"/>
    </source>
</evidence>
<feature type="transmembrane region" description="Helical" evidence="2">
    <location>
        <begin position="246"/>
        <end position="264"/>
    </location>
</feature>
<dbReference type="AlphaFoldDB" id="A0A1I3FDM3"/>
<dbReference type="Proteomes" id="UP000198931">
    <property type="component" value="Unassembled WGS sequence"/>
</dbReference>
<keyword evidence="2" id="KW-0472">Membrane</keyword>
<feature type="chain" id="PRO_5011784781" evidence="3">
    <location>
        <begin position="21"/>
        <end position="265"/>
    </location>
</feature>
<accession>A0A1I3FDM3</accession>
<dbReference type="RefSeq" id="WP_090079335.1">
    <property type="nucleotide sequence ID" value="NZ_FOQT01000002.1"/>
</dbReference>
<dbReference type="InterPro" id="IPR049712">
    <property type="entry name" value="Poly_export"/>
</dbReference>
<evidence type="ECO:0000256" key="1">
    <source>
        <dbReference type="ARBA" id="ARBA00022729"/>
    </source>
</evidence>
<organism evidence="5 6">
    <name type="scientific">Halpernia frigidisoli</name>
    <dbReference type="NCBI Taxonomy" id="1125876"/>
    <lineage>
        <taxon>Bacteria</taxon>
        <taxon>Pseudomonadati</taxon>
        <taxon>Bacteroidota</taxon>
        <taxon>Flavobacteriia</taxon>
        <taxon>Flavobacteriales</taxon>
        <taxon>Weeksellaceae</taxon>
        <taxon>Chryseobacterium group</taxon>
        <taxon>Halpernia</taxon>
    </lineage>
</organism>
<dbReference type="EMBL" id="FOQT01000002">
    <property type="protein sequence ID" value="SFI09328.1"/>
    <property type="molecule type" value="Genomic_DNA"/>
</dbReference>
<dbReference type="STRING" id="1125876.SAMN05443292_1311"/>
<dbReference type="Gene3D" id="3.30.1950.10">
    <property type="entry name" value="wza like domain"/>
    <property type="match status" value="1"/>
</dbReference>
<feature type="domain" description="Polysaccharide export protein N-terminal" evidence="4">
    <location>
        <begin position="44"/>
        <end position="147"/>
    </location>
</feature>
<name>A0A1I3FDM3_9FLAO</name>